<evidence type="ECO:0000259" key="1">
    <source>
        <dbReference type="Pfam" id="PF13966"/>
    </source>
</evidence>
<dbReference type="Proteomes" id="UP000008810">
    <property type="component" value="Chromosome 5"/>
</dbReference>
<evidence type="ECO:0000313" key="3">
    <source>
        <dbReference type="EnsemblPlants" id="PNT60607"/>
    </source>
</evidence>
<evidence type="ECO:0000313" key="4">
    <source>
        <dbReference type="Proteomes" id="UP000008810"/>
    </source>
</evidence>
<organism evidence="2">
    <name type="scientific">Brachypodium distachyon</name>
    <name type="common">Purple false brome</name>
    <name type="synonym">Trachynia distachya</name>
    <dbReference type="NCBI Taxonomy" id="15368"/>
    <lineage>
        <taxon>Eukaryota</taxon>
        <taxon>Viridiplantae</taxon>
        <taxon>Streptophyta</taxon>
        <taxon>Embryophyta</taxon>
        <taxon>Tracheophyta</taxon>
        <taxon>Spermatophyta</taxon>
        <taxon>Magnoliopsida</taxon>
        <taxon>Liliopsida</taxon>
        <taxon>Poales</taxon>
        <taxon>Poaceae</taxon>
        <taxon>BOP clade</taxon>
        <taxon>Pooideae</taxon>
        <taxon>Stipodae</taxon>
        <taxon>Brachypodieae</taxon>
        <taxon>Brachypodium</taxon>
    </lineage>
</organism>
<name>A0A2K2CEZ9_BRADI</name>
<dbReference type="InterPro" id="IPR026960">
    <property type="entry name" value="RVT-Znf"/>
</dbReference>
<reference evidence="2" key="2">
    <citation type="submission" date="2017-06" db="EMBL/GenBank/DDBJ databases">
        <title>WGS assembly of Brachypodium distachyon.</title>
        <authorList>
            <consortium name="The International Brachypodium Initiative"/>
            <person name="Lucas S."/>
            <person name="Harmon-Smith M."/>
            <person name="Lail K."/>
            <person name="Tice H."/>
            <person name="Grimwood J."/>
            <person name="Bruce D."/>
            <person name="Barry K."/>
            <person name="Shu S."/>
            <person name="Lindquist E."/>
            <person name="Wang M."/>
            <person name="Pitluck S."/>
            <person name="Vogel J.P."/>
            <person name="Garvin D.F."/>
            <person name="Mockler T.C."/>
            <person name="Schmutz J."/>
            <person name="Rokhsar D."/>
            <person name="Bevan M.W."/>
        </authorList>
    </citation>
    <scope>NUCLEOTIDE SEQUENCE</scope>
    <source>
        <strain evidence="2">Bd21</strain>
    </source>
</reference>
<feature type="domain" description="Reverse transcriptase zinc-binding" evidence="1">
    <location>
        <begin position="13"/>
        <end position="54"/>
    </location>
</feature>
<keyword evidence="4" id="KW-1185">Reference proteome</keyword>
<dbReference type="AlphaFoldDB" id="A0A2K2CEZ9"/>
<evidence type="ECO:0000313" key="2">
    <source>
        <dbReference type="EMBL" id="PNT60607.1"/>
    </source>
</evidence>
<dbReference type="OrthoDB" id="1434617at2759"/>
<accession>A0A2K2CEZ9</accession>
<dbReference type="EMBL" id="CM000884">
    <property type="protein sequence ID" value="PNT60607.1"/>
    <property type="molecule type" value="Genomic_DNA"/>
</dbReference>
<protein>
    <recommendedName>
        <fullName evidence="1">Reverse transcriptase zinc-binding domain-containing protein</fullName>
    </recommendedName>
</protein>
<dbReference type="InParanoid" id="A0A2K2CEZ9"/>
<dbReference type="Gramene" id="PNT60607">
    <property type="protein sequence ID" value="PNT60607"/>
    <property type="gene ID" value="BRADI_5g02068v3"/>
</dbReference>
<proteinExistence type="predicted"/>
<dbReference type="Pfam" id="PF13966">
    <property type="entry name" value="zf-RVT"/>
    <property type="match status" value="1"/>
</dbReference>
<sequence length="159" mass="18660">MADLSSFGRTNGLLLTRDNLCKHQHLNDTSCLLCCEPKSVNHLFFSCDIIKLMWHDISIMLNIPAVLCYEDIAKMWVNNTKLAVANMVTSVFMWMVWKFRNDVHFGRILWSGLQVLWHRLFRLLVRWKLLCPKNLVPLLENFLTLLDCKVREAPQIRVC</sequence>
<reference evidence="2 3" key="1">
    <citation type="journal article" date="2010" name="Nature">
        <title>Genome sequencing and analysis of the model grass Brachypodium distachyon.</title>
        <authorList>
            <consortium name="International Brachypodium Initiative"/>
        </authorList>
    </citation>
    <scope>NUCLEOTIDE SEQUENCE [LARGE SCALE GENOMIC DNA]</scope>
    <source>
        <strain evidence="2 3">Bd21</strain>
    </source>
</reference>
<reference evidence="3" key="3">
    <citation type="submission" date="2018-08" db="UniProtKB">
        <authorList>
            <consortium name="EnsemblPlants"/>
        </authorList>
    </citation>
    <scope>IDENTIFICATION</scope>
    <source>
        <strain evidence="3">cv. Bd21</strain>
    </source>
</reference>
<dbReference type="EnsemblPlants" id="PNT60607">
    <property type="protein sequence ID" value="PNT60607"/>
    <property type="gene ID" value="BRADI_5g02068v3"/>
</dbReference>
<gene>
    <name evidence="2" type="ORF">BRADI_5g02068v3</name>
</gene>